<dbReference type="AlphaFoldDB" id="A0A2T0MHR7"/>
<proteinExistence type="predicted"/>
<dbReference type="Proteomes" id="UP000237640">
    <property type="component" value="Unassembled WGS sequence"/>
</dbReference>
<keyword evidence="1" id="KW-0812">Transmembrane</keyword>
<organism evidence="2 3">
    <name type="scientific">Flagellimonas meridianipacifica</name>
    <dbReference type="NCBI Taxonomy" id="1080225"/>
    <lineage>
        <taxon>Bacteria</taxon>
        <taxon>Pseudomonadati</taxon>
        <taxon>Bacteroidota</taxon>
        <taxon>Flavobacteriia</taxon>
        <taxon>Flavobacteriales</taxon>
        <taxon>Flavobacteriaceae</taxon>
        <taxon>Flagellimonas</taxon>
    </lineage>
</organism>
<accession>A0A2T0MHR7</accession>
<keyword evidence="3" id="KW-1185">Reference proteome</keyword>
<sequence>MRASGFFHVLFLSILIVVFVLLPILNQMESLYKLPRDRARFEAYLTLLQGSQKGDMHLPIAGYNPMGKGFVLDKIRELKKLGAEQLMEEAIKEVNEELRDQPLKEIEVTLNLVDDVGGAWSNRATVDFSSKFLIEPLIKRNFCTPHIWTSEQLTKDIIINRTKEYLFRTFYWTQHGKPKSLKDHVSQETYVASKIDYKGKDLHIDLKDAKDFYSQNQDSQDYSLLFNFFYGDKASEVLNYATYGSSENLGFIFSRYLARDKKHLGVNLNFFVE</sequence>
<evidence type="ECO:0000313" key="2">
    <source>
        <dbReference type="EMBL" id="PRX57128.1"/>
    </source>
</evidence>
<comment type="caution">
    <text evidence="2">The sequence shown here is derived from an EMBL/GenBank/DDBJ whole genome shotgun (WGS) entry which is preliminary data.</text>
</comment>
<evidence type="ECO:0000256" key="1">
    <source>
        <dbReference type="SAM" id="Phobius"/>
    </source>
</evidence>
<reference evidence="2 3" key="1">
    <citation type="submission" date="2018-03" db="EMBL/GenBank/DDBJ databases">
        <title>Genomic Encyclopedia of Archaeal and Bacterial Type Strains, Phase II (KMG-II): from individual species to whole genera.</title>
        <authorList>
            <person name="Goeker M."/>
        </authorList>
    </citation>
    <scope>NUCLEOTIDE SEQUENCE [LARGE SCALE GENOMIC DNA]</scope>
    <source>
        <strain evidence="2 3">DSM 25027</strain>
    </source>
</reference>
<protein>
    <submittedName>
        <fullName evidence="2">Uncharacterized protein</fullName>
    </submittedName>
</protein>
<keyword evidence="1" id="KW-0472">Membrane</keyword>
<name>A0A2T0MHR7_9FLAO</name>
<keyword evidence="1" id="KW-1133">Transmembrane helix</keyword>
<feature type="transmembrane region" description="Helical" evidence="1">
    <location>
        <begin position="6"/>
        <end position="26"/>
    </location>
</feature>
<gene>
    <name evidence="2" type="ORF">CLV81_1129</name>
</gene>
<evidence type="ECO:0000313" key="3">
    <source>
        <dbReference type="Proteomes" id="UP000237640"/>
    </source>
</evidence>
<dbReference type="EMBL" id="PVYX01000001">
    <property type="protein sequence ID" value="PRX57128.1"/>
    <property type="molecule type" value="Genomic_DNA"/>
</dbReference>